<dbReference type="PANTHER" id="PTHR10841:SF26">
    <property type="entry name" value="SYNAPSIN IIA"/>
    <property type="match status" value="1"/>
</dbReference>
<sequence>MNYLRRRLSDSTFISNLPNGYMTDLQRPDPAQPPPPASTTPAKSPTAGPTPPATSPAPERKPQPAQSTGAGFFSSITNVVKQTAASAGLVEQTQVTTPKKFKILLVIDEPQQEWAKLFRGKKVYGDYDIKVEQAEFNEINIVAHANGTCSVNMQVLRNGTKVVRSFKPDFVLIRQHAFSMTQNEDFRNLIIGLQYGGVPSINSLESIYNLCDKPWVFAQLINTYRKLGPEKFPLIEQTFYPNYKEMVSMPSFPVVVKIGHAHSGIGKVKVDNHTKFQDIASVVALTQTYTTTEPLIDSKYDIRIQKIGTDYKAYMRTSISGNWKTNTGSAMLEQVAMTDRYKLWVDTCSEIFEGLDICAVKAIHGKDGRDYITEVVGSSMPLVGEHQAEDRQLIADMVLARMNQLAEKEANAPQRPTTIQPAPKLILKSPTKDMNTNFSPAVQLSHSVNQDTVTSGGLQVQYKSDTSVHLESQHQSQEPETQPFRENTPAHPQTTVDDEQQRSLLEGQATEEKPKVQPQLNKSQSLMGAFGLKDTSFFRTASEDTANAETIRNLRKSFASLFSE</sequence>
<evidence type="ECO:0000256" key="16">
    <source>
        <dbReference type="ARBA" id="ARBA00046960"/>
    </source>
</evidence>
<dbReference type="STRING" id="8187.ENSLCAP00010041531"/>
<dbReference type="Gene3D" id="3.30.470.20">
    <property type="entry name" value="ATP-grasp fold, B domain"/>
    <property type="match status" value="1"/>
</dbReference>
<evidence type="ECO:0000259" key="20">
    <source>
        <dbReference type="Pfam" id="PF02750"/>
    </source>
</evidence>
<keyword evidence="22" id="KW-1185">Reference proteome</keyword>
<evidence type="ECO:0000313" key="22">
    <source>
        <dbReference type="Proteomes" id="UP000314980"/>
    </source>
</evidence>
<dbReference type="GeneTree" id="ENSGT00940000156062"/>
<dbReference type="Pfam" id="PF10581">
    <property type="entry name" value="Synapsin_N"/>
    <property type="match status" value="1"/>
</dbReference>
<evidence type="ECO:0000256" key="12">
    <source>
        <dbReference type="ARBA" id="ARBA00023273"/>
    </source>
</evidence>
<dbReference type="FunFam" id="3.40.50.20:FF:000008">
    <property type="entry name" value="Synapsin III"/>
    <property type="match status" value="1"/>
</dbReference>
<dbReference type="SUPFAM" id="SSF56059">
    <property type="entry name" value="Glutathione synthetase ATP-binding domain-like"/>
    <property type="match status" value="1"/>
</dbReference>
<dbReference type="InterPro" id="IPR020897">
    <property type="entry name" value="Synapsin_pre-ATP-grasp_dom"/>
</dbReference>
<feature type="region of interest" description="Disordered" evidence="18">
    <location>
        <begin position="408"/>
        <end position="438"/>
    </location>
</feature>
<keyword evidence="13" id="KW-0968">Cytoplasmic vesicle</keyword>
<evidence type="ECO:0000256" key="7">
    <source>
        <dbReference type="ARBA" id="ARBA00022737"/>
    </source>
</evidence>
<dbReference type="GO" id="GO:0007269">
    <property type="term" value="P:neurotransmitter secretion"/>
    <property type="evidence" value="ECO:0007669"/>
    <property type="project" value="InterPro"/>
</dbReference>
<evidence type="ECO:0000256" key="6">
    <source>
        <dbReference type="ARBA" id="ARBA00022553"/>
    </source>
</evidence>
<dbReference type="InterPro" id="IPR019736">
    <property type="entry name" value="Synapsin_P_site"/>
</dbReference>
<comment type="subunit">
    <text evidence="16">Homodimer. Can form oligomers with SYN2. Interacts with CAPON. Forms a ternary complex with NOS1. Isoform Ib interacts with PRNP.</text>
</comment>
<dbReference type="InterPro" id="IPR013815">
    <property type="entry name" value="ATP_grasp_subdomain_1"/>
</dbReference>
<dbReference type="AlphaFoldDB" id="A0A4W6EV36"/>
<evidence type="ECO:0000256" key="18">
    <source>
        <dbReference type="SAM" id="MobiDB-lite"/>
    </source>
</evidence>
<reference evidence="21" key="2">
    <citation type="submission" date="2025-08" db="UniProtKB">
        <authorList>
            <consortium name="Ensembl"/>
        </authorList>
    </citation>
    <scope>IDENTIFICATION</scope>
</reference>
<evidence type="ECO:0000256" key="10">
    <source>
        <dbReference type="ARBA" id="ARBA00023180"/>
    </source>
</evidence>
<dbReference type="PRINTS" id="PR01368">
    <property type="entry name" value="SYNAPSIN"/>
</dbReference>
<dbReference type="FunCoup" id="A0A4W6EV36">
    <property type="interactions" value="133"/>
</dbReference>
<dbReference type="PANTHER" id="PTHR10841">
    <property type="entry name" value="SYNAPSIN"/>
    <property type="match status" value="1"/>
</dbReference>
<dbReference type="FunFam" id="3.30.1490.20:FF:000008">
    <property type="entry name" value="Synapsin I"/>
    <property type="match status" value="1"/>
</dbReference>
<dbReference type="GO" id="GO:0003779">
    <property type="term" value="F:actin binding"/>
    <property type="evidence" value="ECO:0007669"/>
    <property type="project" value="UniProtKB-KW"/>
</dbReference>
<evidence type="ECO:0000256" key="15">
    <source>
        <dbReference type="ARBA" id="ARBA00034106"/>
    </source>
</evidence>
<evidence type="ECO:0000313" key="21">
    <source>
        <dbReference type="Ensembl" id="ENSLCAP00010041531.1"/>
    </source>
</evidence>
<organism evidence="21 22">
    <name type="scientific">Lates calcarifer</name>
    <name type="common">Barramundi</name>
    <name type="synonym">Holocentrus calcarifer</name>
    <dbReference type="NCBI Taxonomy" id="8187"/>
    <lineage>
        <taxon>Eukaryota</taxon>
        <taxon>Metazoa</taxon>
        <taxon>Chordata</taxon>
        <taxon>Craniata</taxon>
        <taxon>Vertebrata</taxon>
        <taxon>Euteleostomi</taxon>
        <taxon>Actinopterygii</taxon>
        <taxon>Neopterygii</taxon>
        <taxon>Teleostei</taxon>
        <taxon>Neoteleostei</taxon>
        <taxon>Acanthomorphata</taxon>
        <taxon>Carangaria</taxon>
        <taxon>Carangaria incertae sedis</taxon>
        <taxon>Centropomidae</taxon>
        <taxon>Lates</taxon>
    </lineage>
</organism>
<keyword evidence="5" id="KW-0488">Methylation</keyword>
<evidence type="ECO:0000259" key="19">
    <source>
        <dbReference type="Pfam" id="PF02078"/>
    </source>
</evidence>
<dbReference type="GO" id="GO:0005524">
    <property type="term" value="F:ATP binding"/>
    <property type="evidence" value="ECO:0007669"/>
    <property type="project" value="InterPro"/>
</dbReference>
<dbReference type="Gene3D" id="3.40.50.20">
    <property type="match status" value="1"/>
</dbReference>
<evidence type="ECO:0000256" key="2">
    <source>
        <dbReference type="ARBA" id="ARBA00004555"/>
    </source>
</evidence>
<reference evidence="22" key="1">
    <citation type="submission" date="2015-09" db="EMBL/GenBank/DDBJ databases">
        <authorList>
            <person name="Sai Rama Sridatta P."/>
        </authorList>
    </citation>
    <scope>NUCLEOTIDE SEQUENCE [LARGE SCALE GENOMIC DNA]</scope>
</reference>
<evidence type="ECO:0000256" key="17">
    <source>
        <dbReference type="ARBA" id="ARBA00060129"/>
    </source>
</evidence>
<gene>
    <name evidence="21" type="primary">SYN2</name>
    <name evidence="21" type="synonym">syn2a</name>
</gene>
<evidence type="ECO:0000256" key="11">
    <source>
        <dbReference type="ARBA" id="ARBA00023203"/>
    </source>
</evidence>
<dbReference type="InParanoid" id="A0A4W6EV36"/>
<feature type="region of interest" description="Disordered" evidence="18">
    <location>
        <begin position="465"/>
        <end position="499"/>
    </location>
</feature>
<dbReference type="Ensembl" id="ENSLCAT00010042569.1">
    <property type="protein sequence ID" value="ENSLCAP00010041531.1"/>
    <property type="gene ID" value="ENSLCAG00010019465.1"/>
</dbReference>
<dbReference type="Gene3D" id="3.30.1490.20">
    <property type="entry name" value="ATP-grasp fold, A domain"/>
    <property type="match status" value="1"/>
</dbReference>
<dbReference type="GO" id="GO:0030672">
    <property type="term" value="C:synaptic vesicle membrane"/>
    <property type="evidence" value="ECO:0007669"/>
    <property type="project" value="TreeGrafter"/>
</dbReference>
<dbReference type="Pfam" id="PF02078">
    <property type="entry name" value="Synapsin"/>
    <property type="match status" value="1"/>
</dbReference>
<keyword evidence="7" id="KW-0677">Repeat</keyword>
<name>A0A4W6EV36_LATCA</name>
<evidence type="ECO:0000256" key="14">
    <source>
        <dbReference type="ARBA" id="ARBA00029646"/>
    </source>
</evidence>
<feature type="domain" description="Synapsin pre-ATP-grasp" evidence="19">
    <location>
        <begin position="99"/>
        <end position="200"/>
    </location>
</feature>
<dbReference type="Pfam" id="PF02750">
    <property type="entry name" value="Synapsin_C"/>
    <property type="match status" value="1"/>
</dbReference>
<feature type="domain" description="Synapsin ATP-binding" evidence="20">
    <location>
        <begin position="202"/>
        <end position="404"/>
    </location>
</feature>
<evidence type="ECO:0000256" key="8">
    <source>
        <dbReference type="ARBA" id="ARBA00023018"/>
    </source>
</evidence>
<reference evidence="21" key="3">
    <citation type="submission" date="2025-09" db="UniProtKB">
        <authorList>
            <consortium name="Ensembl"/>
        </authorList>
    </citation>
    <scope>IDENTIFICATION</scope>
</reference>
<proteinExistence type="inferred from homology"/>
<dbReference type="PROSITE" id="PS00415">
    <property type="entry name" value="SYNAPSIN_1"/>
    <property type="match status" value="1"/>
</dbReference>
<feature type="region of interest" description="Disordered" evidence="18">
    <location>
        <begin position="1"/>
        <end position="70"/>
    </location>
</feature>
<keyword evidence="12" id="KW-0966">Cell projection</keyword>
<keyword evidence="8" id="KW-0770">Synapse</keyword>
<dbReference type="InterPro" id="IPR001359">
    <property type="entry name" value="Synapsin"/>
</dbReference>
<comment type="function">
    <text evidence="17">Neuronal phosphoprotein that coats synaptic vesicles, and binds to the cytoskeleton. Acts as a regulator of synaptic vesicles trafficking, involved in the control of neurotransmitter release at the pre-synaptic terminal. Also involved in the regulation of axon outgrowth and synaptogenesis. The complex formed with NOS1 and CAPON proteins is necessary for specific nitric-oxid functions at a presynaptic level.</text>
</comment>
<keyword evidence="10" id="KW-0325">Glycoprotein</keyword>
<dbReference type="FunFam" id="3.30.470.20:FF:000011">
    <property type="entry name" value="Synapsin I"/>
    <property type="match status" value="1"/>
</dbReference>
<dbReference type="Proteomes" id="UP000314980">
    <property type="component" value="Unassembled WGS sequence"/>
</dbReference>
<dbReference type="SUPFAM" id="SSF52440">
    <property type="entry name" value="PreATP-grasp domain"/>
    <property type="match status" value="1"/>
</dbReference>
<keyword evidence="9" id="KW-0333">Golgi apparatus</keyword>
<evidence type="ECO:0000256" key="5">
    <source>
        <dbReference type="ARBA" id="ARBA00022481"/>
    </source>
</evidence>
<evidence type="ECO:0000256" key="9">
    <source>
        <dbReference type="ARBA" id="ARBA00023034"/>
    </source>
</evidence>
<keyword evidence="6" id="KW-0597">Phosphoprotein</keyword>
<evidence type="ECO:0000256" key="4">
    <source>
        <dbReference type="ARBA" id="ARBA00017852"/>
    </source>
</evidence>
<dbReference type="InterPro" id="IPR016185">
    <property type="entry name" value="PreATP-grasp_dom_sf"/>
</dbReference>
<comment type="subcellular location">
    <subcellularLocation>
        <location evidence="1">Cytoplasmic vesicle</location>
        <location evidence="1">Secretory vesicle</location>
    </subcellularLocation>
    <subcellularLocation>
        <location evidence="2">Golgi apparatus</location>
    </subcellularLocation>
    <subcellularLocation>
        <location evidence="15">Presynapse</location>
    </subcellularLocation>
</comment>
<evidence type="ECO:0000256" key="3">
    <source>
        <dbReference type="ARBA" id="ARBA00008243"/>
    </source>
</evidence>
<comment type="similarity">
    <text evidence="3">Belongs to the synapsin family.</text>
</comment>
<dbReference type="GO" id="GO:0005794">
    <property type="term" value="C:Golgi apparatus"/>
    <property type="evidence" value="ECO:0007669"/>
    <property type="project" value="UniProtKB-SubCell"/>
</dbReference>
<accession>A0A4W6EV36</accession>
<dbReference type="InterPro" id="IPR020898">
    <property type="entry name" value="Synapsin_ATP-bd_dom"/>
</dbReference>
<evidence type="ECO:0000256" key="13">
    <source>
        <dbReference type="ARBA" id="ARBA00023329"/>
    </source>
</evidence>
<keyword evidence="11" id="KW-0009">Actin-binding</keyword>
<evidence type="ECO:0000256" key="1">
    <source>
        <dbReference type="ARBA" id="ARBA00004398"/>
    </source>
</evidence>
<protein>
    <recommendedName>
        <fullName evidence="4">Synapsin-1</fullName>
    </recommendedName>
    <alternativeName>
        <fullName evidence="14">Synapsin I</fullName>
    </alternativeName>
</protein>